<sequence>MNPPISFSGPSVWREDERRTNVCVVVCCLLSVAGLREDNILVGVTGNAGKELEEN</sequence>
<dbReference type="EnsemblMetazoa" id="ASIC003664-RA">
    <property type="protein sequence ID" value="ASIC003664-PA"/>
    <property type="gene ID" value="ASIC003664"/>
</dbReference>
<protein>
    <submittedName>
        <fullName evidence="1 2">Uncharacterized protein</fullName>
    </submittedName>
</protein>
<dbReference type="AlphaFoldDB" id="A0A084VEY3"/>
<dbReference type="VEuPathDB" id="VectorBase:ASIC003664"/>
<evidence type="ECO:0000313" key="3">
    <source>
        <dbReference type="Proteomes" id="UP000030765"/>
    </source>
</evidence>
<name>A0A084VEY3_ANOSI</name>
<organism evidence="1">
    <name type="scientific">Anopheles sinensis</name>
    <name type="common">Mosquito</name>
    <dbReference type="NCBI Taxonomy" id="74873"/>
    <lineage>
        <taxon>Eukaryota</taxon>
        <taxon>Metazoa</taxon>
        <taxon>Ecdysozoa</taxon>
        <taxon>Arthropoda</taxon>
        <taxon>Hexapoda</taxon>
        <taxon>Insecta</taxon>
        <taxon>Pterygota</taxon>
        <taxon>Neoptera</taxon>
        <taxon>Endopterygota</taxon>
        <taxon>Diptera</taxon>
        <taxon>Nematocera</taxon>
        <taxon>Culicoidea</taxon>
        <taxon>Culicidae</taxon>
        <taxon>Anophelinae</taxon>
        <taxon>Anopheles</taxon>
    </lineage>
</organism>
<dbReference type="EMBL" id="KE524784">
    <property type="protein sequence ID" value="KFB36527.1"/>
    <property type="molecule type" value="Genomic_DNA"/>
</dbReference>
<reference evidence="2" key="2">
    <citation type="submission" date="2020-05" db="UniProtKB">
        <authorList>
            <consortium name="EnsemblMetazoa"/>
        </authorList>
    </citation>
    <scope>IDENTIFICATION</scope>
</reference>
<dbReference type="EMBL" id="ATLV01012350">
    <property type="status" value="NOT_ANNOTATED_CDS"/>
    <property type="molecule type" value="Genomic_DNA"/>
</dbReference>
<gene>
    <name evidence="1" type="ORF">ZHAS_00003664</name>
</gene>
<dbReference type="Proteomes" id="UP000030765">
    <property type="component" value="Unassembled WGS sequence"/>
</dbReference>
<reference evidence="1 3" key="1">
    <citation type="journal article" date="2014" name="BMC Genomics">
        <title>Genome sequence of Anopheles sinensis provides insight into genetics basis of mosquito competence for malaria parasites.</title>
        <authorList>
            <person name="Zhou D."/>
            <person name="Zhang D."/>
            <person name="Ding G."/>
            <person name="Shi L."/>
            <person name="Hou Q."/>
            <person name="Ye Y."/>
            <person name="Xu Y."/>
            <person name="Zhou H."/>
            <person name="Xiong C."/>
            <person name="Li S."/>
            <person name="Yu J."/>
            <person name="Hong S."/>
            <person name="Yu X."/>
            <person name="Zou P."/>
            <person name="Chen C."/>
            <person name="Chang X."/>
            <person name="Wang W."/>
            <person name="Lv Y."/>
            <person name="Sun Y."/>
            <person name="Ma L."/>
            <person name="Shen B."/>
            <person name="Zhu C."/>
        </authorList>
    </citation>
    <scope>NUCLEOTIDE SEQUENCE [LARGE SCALE GENOMIC DNA]</scope>
</reference>
<keyword evidence="3" id="KW-1185">Reference proteome</keyword>
<evidence type="ECO:0000313" key="1">
    <source>
        <dbReference type="EMBL" id="KFB36527.1"/>
    </source>
</evidence>
<accession>A0A084VEY3</accession>
<evidence type="ECO:0000313" key="2">
    <source>
        <dbReference type="EnsemblMetazoa" id="ASIC003664-PA"/>
    </source>
</evidence>
<proteinExistence type="predicted"/>